<keyword evidence="2" id="KW-1185">Reference proteome</keyword>
<dbReference type="Proteomes" id="UP000887566">
    <property type="component" value="Unplaced"/>
</dbReference>
<protein>
    <submittedName>
        <fullName evidence="3">MHC class I antigen</fullName>
    </submittedName>
</protein>
<accession>A0A914WFR0</accession>
<feature type="region of interest" description="Disordered" evidence="1">
    <location>
        <begin position="57"/>
        <end position="83"/>
    </location>
</feature>
<proteinExistence type="predicted"/>
<evidence type="ECO:0000313" key="3">
    <source>
        <dbReference type="WBParaSite" id="PSAMB.scaffold4098size15707.g23442.t1"/>
    </source>
</evidence>
<feature type="compositionally biased region" description="Basic and acidic residues" evidence="1">
    <location>
        <begin position="68"/>
        <end position="83"/>
    </location>
</feature>
<reference evidence="3" key="1">
    <citation type="submission" date="2022-11" db="UniProtKB">
        <authorList>
            <consortium name="WormBaseParasite"/>
        </authorList>
    </citation>
    <scope>IDENTIFICATION</scope>
</reference>
<name>A0A914WFR0_9BILA</name>
<organism evidence="2 3">
    <name type="scientific">Plectus sambesii</name>
    <dbReference type="NCBI Taxonomy" id="2011161"/>
    <lineage>
        <taxon>Eukaryota</taxon>
        <taxon>Metazoa</taxon>
        <taxon>Ecdysozoa</taxon>
        <taxon>Nematoda</taxon>
        <taxon>Chromadorea</taxon>
        <taxon>Plectida</taxon>
        <taxon>Plectina</taxon>
        <taxon>Plectoidea</taxon>
        <taxon>Plectidae</taxon>
        <taxon>Plectus</taxon>
    </lineage>
</organism>
<dbReference type="AlphaFoldDB" id="A0A914WFR0"/>
<evidence type="ECO:0000313" key="2">
    <source>
        <dbReference type="Proteomes" id="UP000887566"/>
    </source>
</evidence>
<evidence type="ECO:0000256" key="1">
    <source>
        <dbReference type="SAM" id="MobiDB-lite"/>
    </source>
</evidence>
<dbReference type="WBParaSite" id="PSAMB.scaffold4098size15707.g23442.t1">
    <property type="protein sequence ID" value="PSAMB.scaffold4098size15707.g23442.t1"/>
    <property type="gene ID" value="PSAMB.scaffold4098size15707.g23442"/>
</dbReference>
<sequence length="83" mass="9352">MVAWDGQMHPMAYWTALGAGVDFDARLSGRATLDDASCYGVGALRHRLRWRSDDAPTIYEQSTSDPRANYEQRDQEVKIDAMS</sequence>